<dbReference type="CDD" id="cd00211">
    <property type="entry name" value="PTS_IIA_fru"/>
    <property type="match status" value="1"/>
</dbReference>
<dbReference type="Gene3D" id="3.40.930.10">
    <property type="entry name" value="Mannitol-specific EII, Chain A"/>
    <property type="match status" value="1"/>
</dbReference>
<keyword evidence="2" id="KW-0813">Transport</keyword>
<dbReference type="PROSITE" id="PS00372">
    <property type="entry name" value="PTS_EIIA_TYPE_2_HIS"/>
    <property type="match status" value="1"/>
</dbReference>
<comment type="caution">
    <text evidence="2">The sequence shown here is derived from an EMBL/GenBank/DDBJ whole genome shotgun (WGS) entry which is preliminary data.</text>
</comment>
<proteinExistence type="predicted"/>
<reference evidence="2 3" key="1">
    <citation type="submission" date="2020-02" db="EMBL/GenBank/DDBJ databases">
        <authorList>
            <person name="Babadi Z.K."/>
            <person name="Risdian C."/>
            <person name="Ebrahimipour G.H."/>
            <person name="Wink J."/>
        </authorList>
    </citation>
    <scope>NUCLEOTIDE SEQUENCE [LARGE SCALE GENOMIC DNA]</scope>
    <source>
        <strain evidence="2 3">ZKHCc1 1396</strain>
    </source>
</reference>
<accession>A0ABR9PHK6</accession>
<evidence type="ECO:0000313" key="3">
    <source>
        <dbReference type="Proteomes" id="UP001516472"/>
    </source>
</evidence>
<protein>
    <submittedName>
        <fullName evidence="2">PTS sugar transporter subunit IIA</fullName>
    </submittedName>
</protein>
<dbReference type="Proteomes" id="UP001516472">
    <property type="component" value="Unassembled WGS sequence"/>
</dbReference>
<organism evidence="2 3">
    <name type="scientific">Corallococcus soli</name>
    <dbReference type="NCBI Taxonomy" id="2710757"/>
    <lineage>
        <taxon>Bacteria</taxon>
        <taxon>Pseudomonadati</taxon>
        <taxon>Myxococcota</taxon>
        <taxon>Myxococcia</taxon>
        <taxon>Myxococcales</taxon>
        <taxon>Cystobacterineae</taxon>
        <taxon>Myxococcaceae</taxon>
        <taxon>Corallococcus</taxon>
    </lineage>
</organism>
<evidence type="ECO:0000259" key="1">
    <source>
        <dbReference type="PROSITE" id="PS51094"/>
    </source>
</evidence>
<dbReference type="SUPFAM" id="SSF55804">
    <property type="entry name" value="Phoshotransferase/anion transport protein"/>
    <property type="match status" value="1"/>
</dbReference>
<gene>
    <name evidence="2" type="ORF">G4177_04335</name>
</gene>
<dbReference type="PANTHER" id="PTHR47738:SF1">
    <property type="entry name" value="NITROGEN REGULATORY PROTEIN"/>
    <property type="match status" value="1"/>
</dbReference>
<dbReference type="InterPro" id="IPR002178">
    <property type="entry name" value="PTS_EIIA_type-2_dom"/>
</dbReference>
<evidence type="ECO:0000313" key="2">
    <source>
        <dbReference type="EMBL" id="MBE4747406.1"/>
    </source>
</evidence>
<dbReference type="PROSITE" id="PS51094">
    <property type="entry name" value="PTS_EIIA_TYPE_2"/>
    <property type="match status" value="1"/>
</dbReference>
<dbReference type="InterPro" id="IPR016152">
    <property type="entry name" value="PTrfase/Anion_transptr"/>
</dbReference>
<dbReference type="Pfam" id="PF00359">
    <property type="entry name" value="PTS_EIIA_2"/>
    <property type="match status" value="1"/>
</dbReference>
<keyword evidence="2" id="KW-0762">Sugar transport</keyword>
<dbReference type="InterPro" id="IPR051541">
    <property type="entry name" value="PTS_SugarTrans_NitroReg"/>
</dbReference>
<dbReference type="EMBL" id="JAAIYO010000001">
    <property type="protein sequence ID" value="MBE4747406.1"/>
    <property type="molecule type" value="Genomic_DNA"/>
</dbReference>
<sequence>MRITEFLSPQAVVADMQARTKPEVLRELSATLARAHPGLMQQGLSEDRLVAVLQEREKLGSTGIGEGVAIPHGKLAGMGSLQAAFCVSRAGVDFEAIDGKPTHLFFALLAPENSAGVHLKALARISRLFKNPRFRAAILEAPTALDIHALIVQEDARP</sequence>
<dbReference type="RefSeq" id="WP_193346797.1">
    <property type="nucleotide sequence ID" value="NZ_CBCSIP010000051.1"/>
</dbReference>
<name>A0ABR9PHK6_9BACT</name>
<dbReference type="PANTHER" id="PTHR47738">
    <property type="entry name" value="PTS SYSTEM FRUCTOSE-LIKE EIIA COMPONENT-RELATED"/>
    <property type="match status" value="1"/>
</dbReference>
<keyword evidence="3" id="KW-1185">Reference proteome</keyword>
<feature type="domain" description="PTS EIIA type-2" evidence="1">
    <location>
        <begin position="5"/>
        <end position="154"/>
    </location>
</feature>